<accession>A0A6J5WIB1</accession>
<gene>
    <name evidence="1" type="ORF">ORAREDHAP_LOCUS14963</name>
</gene>
<keyword evidence="2" id="KW-1185">Reference proteome</keyword>
<protein>
    <submittedName>
        <fullName evidence="1">Uncharacterized protein</fullName>
    </submittedName>
</protein>
<dbReference type="AlphaFoldDB" id="A0A6J5WIB1"/>
<dbReference type="EMBL" id="CAEKKB010000002">
    <property type="protein sequence ID" value="CAB4300073.1"/>
    <property type="molecule type" value="Genomic_DNA"/>
</dbReference>
<organism evidence="1 2">
    <name type="scientific">Prunus armeniaca</name>
    <name type="common">Apricot</name>
    <name type="synonym">Armeniaca vulgaris</name>
    <dbReference type="NCBI Taxonomy" id="36596"/>
    <lineage>
        <taxon>Eukaryota</taxon>
        <taxon>Viridiplantae</taxon>
        <taxon>Streptophyta</taxon>
        <taxon>Embryophyta</taxon>
        <taxon>Tracheophyta</taxon>
        <taxon>Spermatophyta</taxon>
        <taxon>Magnoliopsida</taxon>
        <taxon>eudicotyledons</taxon>
        <taxon>Gunneridae</taxon>
        <taxon>Pentapetalae</taxon>
        <taxon>rosids</taxon>
        <taxon>fabids</taxon>
        <taxon>Rosales</taxon>
        <taxon>Rosaceae</taxon>
        <taxon>Amygdaloideae</taxon>
        <taxon>Amygdaleae</taxon>
        <taxon>Prunus</taxon>
    </lineage>
</organism>
<reference evidence="2" key="1">
    <citation type="journal article" date="2020" name="Genome Biol.">
        <title>Gamete binning: chromosome-level and haplotype-resolved genome assembly enabled by high-throughput single-cell sequencing of gamete genomes.</title>
        <authorList>
            <person name="Campoy J.A."/>
            <person name="Sun H."/>
            <person name="Goel M."/>
            <person name="Jiao W.-B."/>
            <person name="Folz-Donahue K."/>
            <person name="Wang N."/>
            <person name="Rubio M."/>
            <person name="Liu C."/>
            <person name="Kukat C."/>
            <person name="Ruiz D."/>
            <person name="Huettel B."/>
            <person name="Schneeberger K."/>
        </authorList>
    </citation>
    <scope>NUCLEOTIDE SEQUENCE [LARGE SCALE GENOMIC DNA]</scope>
    <source>
        <strain evidence="2">cv. Rojo Pasion</strain>
    </source>
</reference>
<evidence type="ECO:0000313" key="2">
    <source>
        <dbReference type="Proteomes" id="UP000507245"/>
    </source>
</evidence>
<sequence>MDRKTPSPRAIMTPGRAMVVINCLSARKRLLRRKTTKNTFSVVDPPIASQQERPFFGALQ</sequence>
<dbReference type="Proteomes" id="UP000507245">
    <property type="component" value="Unassembled WGS sequence"/>
</dbReference>
<proteinExistence type="predicted"/>
<evidence type="ECO:0000313" key="1">
    <source>
        <dbReference type="EMBL" id="CAB4300073.1"/>
    </source>
</evidence>
<name>A0A6J5WIB1_PRUAR</name>